<sequence>MTTSTIKTVATALIIATLGAATLAAPAHAAGQISINYTPTNAKQQKVLGVGLQLYSIFKGMSATGGNVSQNGSGNSAGIGQFGSGNHGVIVQNGNGHNGTVQQTGNNNSCGLFQFGQNTNGSCANNGNGQSSLTTVLGF</sequence>
<comment type="similarity">
    <text evidence="1">Belongs to the CsgA/CsgB family.</text>
</comment>
<dbReference type="RefSeq" id="WP_046140593.1">
    <property type="nucleotide sequence ID" value="NZ_LANJ01000045.1"/>
</dbReference>
<dbReference type="AlphaFoldDB" id="A0A0F5Q5Z8"/>
<dbReference type="GO" id="GO:0009289">
    <property type="term" value="C:pilus"/>
    <property type="evidence" value="ECO:0007669"/>
    <property type="project" value="InterPro"/>
</dbReference>
<dbReference type="PATRIC" id="fig|1293439.3.peg.3198"/>
<proteinExistence type="inferred from homology"/>
<dbReference type="OrthoDB" id="7907227at2"/>
<dbReference type="GO" id="GO:0007155">
    <property type="term" value="P:cell adhesion"/>
    <property type="evidence" value="ECO:0007669"/>
    <property type="project" value="InterPro"/>
</dbReference>
<evidence type="ECO:0000256" key="3">
    <source>
        <dbReference type="SAM" id="SignalP"/>
    </source>
</evidence>
<evidence type="ECO:0008006" key="6">
    <source>
        <dbReference type="Google" id="ProtNLM"/>
    </source>
</evidence>
<dbReference type="InterPro" id="IPR009742">
    <property type="entry name" value="Curlin_rpt"/>
</dbReference>
<reference evidence="4 5" key="1">
    <citation type="submission" date="2015-03" db="EMBL/GenBank/DDBJ databases">
        <authorList>
            <person name="Lepp D."/>
            <person name="Hassan Y.I."/>
            <person name="Li X.-Z."/>
            <person name="Zhou T."/>
        </authorList>
    </citation>
    <scope>NUCLEOTIDE SEQUENCE [LARGE SCALE GENOMIC DNA]</scope>
    <source>
        <strain evidence="4 5">E84</strain>
    </source>
</reference>
<evidence type="ECO:0000313" key="4">
    <source>
        <dbReference type="EMBL" id="KKC35509.1"/>
    </source>
</evidence>
<name>A0A0F5Q5Z8_9HYPH</name>
<evidence type="ECO:0000256" key="2">
    <source>
        <dbReference type="ARBA" id="ARBA00022729"/>
    </source>
</evidence>
<dbReference type="EMBL" id="LANJ01000045">
    <property type="protein sequence ID" value="KKC35509.1"/>
    <property type="molecule type" value="Genomic_DNA"/>
</dbReference>
<dbReference type="Proteomes" id="UP000033411">
    <property type="component" value="Unassembled WGS sequence"/>
</dbReference>
<organism evidence="4 5">
    <name type="scientific">Devosia epidermidihirudinis</name>
    <dbReference type="NCBI Taxonomy" id="1293439"/>
    <lineage>
        <taxon>Bacteria</taxon>
        <taxon>Pseudomonadati</taxon>
        <taxon>Pseudomonadota</taxon>
        <taxon>Alphaproteobacteria</taxon>
        <taxon>Hyphomicrobiales</taxon>
        <taxon>Devosiaceae</taxon>
        <taxon>Devosia</taxon>
    </lineage>
</organism>
<keyword evidence="2 3" id="KW-0732">Signal</keyword>
<protein>
    <recommendedName>
        <fullName evidence="6">Curlin</fullName>
    </recommendedName>
</protein>
<keyword evidence="5" id="KW-1185">Reference proteome</keyword>
<feature type="chain" id="PRO_5002494506" description="Curlin" evidence="3">
    <location>
        <begin position="30"/>
        <end position="139"/>
    </location>
</feature>
<evidence type="ECO:0000313" key="5">
    <source>
        <dbReference type="Proteomes" id="UP000033411"/>
    </source>
</evidence>
<accession>A0A0F5Q5Z8</accession>
<gene>
    <name evidence="4" type="ORF">WH87_15690</name>
</gene>
<dbReference type="STRING" id="1293439.WH87_15690"/>
<comment type="caution">
    <text evidence="4">The sequence shown here is derived from an EMBL/GenBank/DDBJ whole genome shotgun (WGS) entry which is preliminary data.</text>
</comment>
<evidence type="ECO:0000256" key="1">
    <source>
        <dbReference type="ARBA" id="ARBA00009766"/>
    </source>
</evidence>
<dbReference type="Pfam" id="PF07012">
    <property type="entry name" value="Curlin_rpt"/>
    <property type="match status" value="1"/>
</dbReference>
<feature type="signal peptide" evidence="3">
    <location>
        <begin position="1"/>
        <end position="29"/>
    </location>
</feature>